<dbReference type="OrthoDB" id="9970124at2759"/>
<dbReference type="EMBL" id="ML220123">
    <property type="protein sequence ID" value="TGZ80721.1"/>
    <property type="molecule type" value="Genomic_DNA"/>
</dbReference>
<name>A0A4S2MVV3_9PEZI</name>
<evidence type="ECO:0000313" key="2">
    <source>
        <dbReference type="Proteomes" id="UP000298138"/>
    </source>
</evidence>
<organism evidence="1 2">
    <name type="scientific">Ascodesmis nigricans</name>
    <dbReference type="NCBI Taxonomy" id="341454"/>
    <lineage>
        <taxon>Eukaryota</taxon>
        <taxon>Fungi</taxon>
        <taxon>Dikarya</taxon>
        <taxon>Ascomycota</taxon>
        <taxon>Pezizomycotina</taxon>
        <taxon>Pezizomycetes</taxon>
        <taxon>Pezizales</taxon>
        <taxon>Ascodesmidaceae</taxon>
        <taxon>Ascodesmis</taxon>
    </lineage>
</organism>
<dbReference type="Proteomes" id="UP000298138">
    <property type="component" value="Unassembled WGS sequence"/>
</dbReference>
<protein>
    <submittedName>
        <fullName evidence="1">Uncharacterized protein</fullName>
    </submittedName>
</protein>
<evidence type="ECO:0000313" key="1">
    <source>
        <dbReference type="EMBL" id="TGZ80721.1"/>
    </source>
</evidence>
<gene>
    <name evidence="1" type="ORF">EX30DRAFT_307162</name>
</gene>
<keyword evidence="2" id="KW-1185">Reference proteome</keyword>
<accession>A0A4S2MVV3</accession>
<dbReference type="STRING" id="341454.A0A4S2MVV3"/>
<dbReference type="AlphaFoldDB" id="A0A4S2MVV3"/>
<sequence length="50" mass="5837">KVSCATCRAPLMDEGRIMVLVFPMLVRFGGQERRRFYPSCHIFMRGGVWM</sequence>
<proteinExistence type="predicted"/>
<dbReference type="InParanoid" id="A0A4S2MVV3"/>
<feature type="non-terminal residue" evidence="1">
    <location>
        <position position="1"/>
    </location>
</feature>
<reference evidence="1 2" key="1">
    <citation type="submission" date="2019-04" db="EMBL/GenBank/DDBJ databases">
        <title>Comparative genomics and transcriptomics to analyze fruiting body development in filamentous ascomycetes.</title>
        <authorList>
            <consortium name="DOE Joint Genome Institute"/>
            <person name="Lutkenhaus R."/>
            <person name="Traeger S."/>
            <person name="Breuer J."/>
            <person name="Kuo A."/>
            <person name="Lipzen A."/>
            <person name="Pangilinan J."/>
            <person name="Dilworth D."/>
            <person name="Sandor L."/>
            <person name="Poggeler S."/>
            <person name="Barry K."/>
            <person name="Grigoriev I.V."/>
            <person name="Nowrousian M."/>
        </authorList>
    </citation>
    <scope>NUCLEOTIDE SEQUENCE [LARGE SCALE GENOMIC DNA]</scope>
    <source>
        <strain evidence="1 2">CBS 389.68</strain>
    </source>
</reference>